<evidence type="ECO:0008006" key="4">
    <source>
        <dbReference type="Google" id="ProtNLM"/>
    </source>
</evidence>
<dbReference type="Proteomes" id="UP000821837">
    <property type="component" value="Chromosome 10"/>
</dbReference>
<evidence type="ECO:0000313" key="3">
    <source>
        <dbReference type="Proteomes" id="UP000821837"/>
    </source>
</evidence>
<keyword evidence="3" id="KW-1185">Reference proteome</keyword>
<comment type="caution">
    <text evidence="2">The sequence shown here is derived from an EMBL/GenBank/DDBJ whole genome shotgun (WGS) entry which is preliminary data.</text>
</comment>
<dbReference type="PANTHER" id="PTHR47272">
    <property type="entry name" value="DDE_TNP_1_7 DOMAIN-CONTAINING PROTEIN"/>
    <property type="match status" value="1"/>
</dbReference>
<name>A0A9D4T675_RHISA</name>
<dbReference type="EMBL" id="JABSTV010001246">
    <property type="protein sequence ID" value="KAH7977052.1"/>
    <property type="molecule type" value="Genomic_DNA"/>
</dbReference>
<evidence type="ECO:0000313" key="2">
    <source>
        <dbReference type="EMBL" id="KAH7977052.1"/>
    </source>
</evidence>
<sequence length="240" mass="26918">MIKLTSAGRRQRRGDVLSQRASVTRGRSGRHSEHLNAGTSRQRAQCETRPPRSAIASYALSPTALRNREGQFANKPPGGPPSYFQNGANLKKRAAARHESYRRQAAAVFAHLHQYYRISIKTKKWTLKVSLHMVDLSIVNAWMQYRKDCSRNGAQRLDTMDLLHFRLAIGEALCASPKRSRSDNGELLCLPDAHVDKAIRVGKIPGVDIRIDGFDHFPTMLQAARVPIKKPHTLHQVNAT</sequence>
<gene>
    <name evidence="2" type="ORF">HPB52_023234</name>
</gene>
<organism evidence="2 3">
    <name type="scientific">Rhipicephalus sanguineus</name>
    <name type="common">Brown dog tick</name>
    <name type="synonym">Ixodes sanguineus</name>
    <dbReference type="NCBI Taxonomy" id="34632"/>
    <lineage>
        <taxon>Eukaryota</taxon>
        <taxon>Metazoa</taxon>
        <taxon>Ecdysozoa</taxon>
        <taxon>Arthropoda</taxon>
        <taxon>Chelicerata</taxon>
        <taxon>Arachnida</taxon>
        <taxon>Acari</taxon>
        <taxon>Parasitiformes</taxon>
        <taxon>Ixodida</taxon>
        <taxon>Ixodoidea</taxon>
        <taxon>Ixodidae</taxon>
        <taxon>Rhipicephalinae</taxon>
        <taxon>Rhipicephalus</taxon>
        <taxon>Rhipicephalus</taxon>
    </lineage>
</organism>
<evidence type="ECO:0000256" key="1">
    <source>
        <dbReference type="SAM" id="MobiDB-lite"/>
    </source>
</evidence>
<reference evidence="2" key="1">
    <citation type="journal article" date="2020" name="Cell">
        <title>Large-Scale Comparative Analyses of Tick Genomes Elucidate Their Genetic Diversity and Vector Capacities.</title>
        <authorList>
            <consortium name="Tick Genome and Microbiome Consortium (TIGMIC)"/>
            <person name="Jia N."/>
            <person name="Wang J."/>
            <person name="Shi W."/>
            <person name="Du L."/>
            <person name="Sun Y."/>
            <person name="Zhan W."/>
            <person name="Jiang J.F."/>
            <person name="Wang Q."/>
            <person name="Zhang B."/>
            <person name="Ji P."/>
            <person name="Bell-Sakyi L."/>
            <person name="Cui X.M."/>
            <person name="Yuan T.T."/>
            <person name="Jiang B.G."/>
            <person name="Yang W.F."/>
            <person name="Lam T.T."/>
            <person name="Chang Q.C."/>
            <person name="Ding S.J."/>
            <person name="Wang X.J."/>
            <person name="Zhu J.G."/>
            <person name="Ruan X.D."/>
            <person name="Zhao L."/>
            <person name="Wei J.T."/>
            <person name="Ye R.Z."/>
            <person name="Que T.C."/>
            <person name="Du C.H."/>
            <person name="Zhou Y.H."/>
            <person name="Cheng J.X."/>
            <person name="Dai P.F."/>
            <person name="Guo W.B."/>
            <person name="Han X.H."/>
            <person name="Huang E.J."/>
            <person name="Li L.F."/>
            <person name="Wei W."/>
            <person name="Gao Y.C."/>
            <person name="Liu J.Z."/>
            <person name="Shao H.Z."/>
            <person name="Wang X."/>
            <person name="Wang C.C."/>
            <person name="Yang T.C."/>
            <person name="Huo Q.B."/>
            <person name="Li W."/>
            <person name="Chen H.Y."/>
            <person name="Chen S.E."/>
            <person name="Zhou L.G."/>
            <person name="Ni X.B."/>
            <person name="Tian J.H."/>
            <person name="Sheng Y."/>
            <person name="Liu T."/>
            <person name="Pan Y.S."/>
            <person name="Xia L.Y."/>
            <person name="Li J."/>
            <person name="Zhao F."/>
            <person name="Cao W.C."/>
        </authorList>
    </citation>
    <scope>NUCLEOTIDE SEQUENCE</scope>
    <source>
        <strain evidence="2">Rsan-2018</strain>
    </source>
</reference>
<accession>A0A9D4T675</accession>
<dbReference type="PANTHER" id="PTHR47272:SF2">
    <property type="entry name" value="PIGGYBAC TRANSPOSABLE ELEMENT-DERIVED PROTEIN 3-LIKE"/>
    <property type="match status" value="1"/>
</dbReference>
<protein>
    <recommendedName>
        <fullName evidence="4">PiggyBac transposable element-derived protein domain-containing protein</fullName>
    </recommendedName>
</protein>
<reference evidence="2" key="2">
    <citation type="submission" date="2021-09" db="EMBL/GenBank/DDBJ databases">
        <authorList>
            <person name="Jia N."/>
            <person name="Wang J."/>
            <person name="Shi W."/>
            <person name="Du L."/>
            <person name="Sun Y."/>
            <person name="Zhan W."/>
            <person name="Jiang J."/>
            <person name="Wang Q."/>
            <person name="Zhang B."/>
            <person name="Ji P."/>
            <person name="Sakyi L.B."/>
            <person name="Cui X."/>
            <person name="Yuan T."/>
            <person name="Jiang B."/>
            <person name="Yang W."/>
            <person name="Lam T.T.-Y."/>
            <person name="Chang Q."/>
            <person name="Ding S."/>
            <person name="Wang X."/>
            <person name="Zhu J."/>
            <person name="Ruan X."/>
            <person name="Zhao L."/>
            <person name="Wei J."/>
            <person name="Que T."/>
            <person name="Du C."/>
            <person name="Cheng J."/>
            <person name="Dai P."/>
            <person name="Han X."/>
            <person name="Huang E."/>
            <person name="Gao Y."/>
            <person name="Liu J."/>
            <person name="Shao H."/>
            <person name="Ye R."/>
            <person name="Li L."/>
            <person name="Wei W."/>
            <person name="Wang X."/>
            <person name="Wang C."/>
            <person name="Huo Q."/>
            <person name="Li W."/>
            <person name="Guo W."/>
            <person name="Chen H."/>
            <person name="Chen S."/>
            <person name="Zhou L."/>
            <person name="Zhou L."/>
            <person name="Ni X."/>
            <person name="Tian J."/>
            <person name="Zhou Y."/>
            <person name="Sheng Y."/>
            <person name="Liu T."/>
            <person name="Pan Y."/>
            <person name="Xia L."/>
            <person name="Li J."/>
            <person name="Zhao F."/>
            <person name="Cao W."/>
        </authorList>
    </citation>
    <scope>NUCLEOTIDE SEQUENCE</scope>
    <source>
        <strain evidence="2">Rsan-2018</strain>
        <tissue evidence="2">Larvae</tissue>
    </source>
</reference>
<proteinExistence type="predicted"/>
<feature type="region of interest" description="Disordered" evidence="1">
    <location>
        <begin position="1"/>
        <end position="52"/>
    </location>
</feature>
<dbReference type="AlphaFoldDB" id="A0A9D4T675"/>